<dbReference type="PANTHER" id="PTHR45947">
    <property type="entry name" value="SULFOQUINOVOSYL TRANSFERASE SQD2"/>
    <property type="match status" value="1"/>
</dbReference>
<dbReference type="InterPro" id="IPR050194">
    <property type="entry name" value="Glycosyltransferase_grp1"/>
</dbReference>
<keyword evidence="3" id="KW-0808">Transferase</keyword>
<evidence type="ECO:0000313" key="3">
    <source>
        <dbReference type="EMBL" id="RDU23174.1"/>
    </source>
</evidence>
<dbReference type="OrthoDB" id="9802525at2"/>
<dbReference type="AlphaFoldDB" id="A0A371AUD0"/>
<gene>
    <name evidence="3" type="ORF">DWV06_12315</name>
</gene>
<evidence type="ECO:0000259" key="1">
    <source>
        <dbReference type="Pfam" id="PF00534"/>
    </source>
</evidence>
<feature type="domain" description="Glycosyl transferase family 1" evidence="1">
    <location>
        <begin position="128"/>
        <end position="281"/>
    </location>
</feature>
<dbReference type="Pfam" id="PF13439">
    <property type="entry name" value="Glyco_transf_4"/>
    <property type="match status" value="1"/>
</dbReference>
<dbReference type="PANTHER" id="PTHR45947:SF3">
    <property type="entry name" value="SULFOQUINOVOSYL TRANSFERASE SQD2"/>
    <property type="match status" value="1"/>
</dbReference>
<dbReference type="Pfam" id="PF00534">
    <property type="entry name" value="Glycos_transf_1"/>
    <property type="match status" value="1"/>
</dbReference>
<evidence type="ECO:0000313" key="4">
    <source>
        <dbReference type="Proteomes" id="UP000255036"/>
    </source>
</evidence>
<feature type="domain" description="Glycosyltransferase subfamily 4-like N-terminal" evidence="2">
    <location>
        <begin position="21"/>
        <end position="118"/>
    </location>
</feature>
<evidence type="ECO:0000259" key="2">
    <source>
        <dbReference type="Pfam" id="PF13439"/>
    </source>
</evidence>
<dbReference type="InterPro" id="IPR001296">
    <property type="entry name" value="Glyco_trans_1"/>
</dbReference>
<accession>A0A371AUD0</accession>
<proteinExistence type="predicted"/>
<keyword evidence="4" id="KW-1185">Reference proteome</keyword>
<protein>
    <submittedName>
        <fullName evidence="3">Glycosyltransferase</fullName>
    </submittedName>
</protein>
<comment type="caution">
    <text evidence="3">The sequence shown here is derived from an EMBL/GenBank/DDBJ whole genome shotgun (WGS) entry which is preliminary data.</text>
</comment>
<dbReference type="InterPro" id="IPR028098">
    <property type="entry name" value="Glyco_trans_4-like_N"/>
</dbReference>
<dbReference type="EMBL" id="QRCT01000034">
    <property type="protein sequence ID" value="RDU23174.1"/>
    <property type="molecule type" value="Genomic_DNA"/>
</dbReference>
<organism evidence="3 4">
    <name type="scientific">Anaerosacchariphilus polymeriproducens</name>
    <dbReference type="NCBI Taxonomy" id="1812858"/>
    <lineage>
        <taxon>Bacteria</taxon>
        <taxon>Bacillati</taxon>
        <taxon>Bacillota</taxon>
        <taxon>Clostridia</taxon>
        <taxon>Lachnospirales</taxon>
        <taxon>Lachnospiraceae</taxon>
        <taxon>Anaerosacchariphilus</taxon>
    </lineage>
</organism>
<name>A0A371AUD0_9FIRM</name>
<reference evidence="3 4" key="1">
    <citation type="submission" date="2018-07" db="EMBL/GenBank/DDBJ databases">
        <title>Anaerosacharophilus polymeroproducens gen. nov. sp. nov., an anaerobic bacterium isolated from salt field.</title>
        <authorList>
            <person name="Kim W."/>
            <person name="Yang S.-H."/>
            <person name="Oh J."/>
            <person name="Lee J.-H."/>
            <person name="Kwon K.K."/>
        </authorList>
    </citation>
    <scope>NUCLEOTIDE SEQUENCE [LARGE SCALE GENOMIC DNA]</scope>
    <source>
        <strain evidence="3 4">MCWD5</strain>
    </source>
</reference>
<dbReference type="SUPFAM" id="SSF53756">
    <property type="entry name" value="UDP-Glycosyltransferase/glycogen phosphorylase"/>
    <property type="match status" value="1"/>
</dbReference>
<dbReference type="Proteomes" id="UP000255036">
    <property type="component" value="Unassembled WGS sequence"/>
</dbReference>
<sequence length="323" mass="37492">MEMQLDSLRKAGVDITTDVNEDYETVHVNTIFPSDYFMAKKAKQKGKAVVYHAHSTKEDFCNSFKGSNLIAPFFQKWIMKCYQLGDVILTPTEYSKSLLEGYGIKKPIIPISNGIDTQFYKKDLKKRKLFREHYNIDENRKIIMSVGLYFDRKGILDFIELAKRMPEYTFFWFGFTPYYQIPGNIKRAIEHSPSNLILPGYVSKEEIIMAYNGCDLFLFPSKEETEGIVVLEALAAQIPVLIRDIPVYSHWLKKEEDVYKASDIEEFQSLAKKILENKIKNLTLNGYQRAIERDSRLQAEKLKMIYERVGEDAKIYYGGGNNE</sequence>
<dbReference type="CDD" id="cd03801">
    <property type="entry name" value="GT4_PimA-like"/>
    <property type="match status" value="1"/>
</dbReference>
<dbReference type="GO" id="GO:0016757">
    <property type="term" value="F:glycosyltransferase activity"/>
    <property type="evidence" value="ECO:0007669"/>
    <property type="project" value="InterPro"/>
</dbReference>
<dbReference type="Gene3D" id="3.40.50.2000">
    <property type="entry name" value="Glycogen Phosphorylase B"/>
    <property type="match status" value="2"/>
</dbReference>